<evidence type="ECO:0000313" key="2">
    <source>
        <dbReference type="Proteomes" id="UP000257109"/>
    </source>
</evidence>
<sequence>MFPWYFSRASSRSNGCRTRVSLSKHTCTQQDALALILVNNIACVDDIMGEMVVRKQFFVVVTLGKYNDEILDYVIPMEATHILFGRP</sequence>
<dbReference type="EMBL" id="QJKJ01011849">
    <property type="protein sequence ID" value="RDX70066.1"/>
    <property type="molecule type" value="Genomic_DNA"/>
</dbReference>
<dbReference type="OrthoDB" id="1747743at2759"/>
<comment type="caution">
    <text evidence="1">The sequence shown here is derived from an EMBL/GenBank/DDBJ whole genome shotgun (WGS) entry which is preliminary data.</text>
</comment>
<evidence type="ECO:0000313" key="1">
    <source>
        <dbReference type="EMBL" id="RDX70066.1"/>
    </source>
</evidence>
<organism evidence="1 2">
    <name type="scientific">Mucuna pruriens</name>
    <name type="common">Velvet bean</name>
    <name type="synonym">Dolichos pruriens</name>
    <dbReference type="NCBI Taxonomy" id="157652"/>
    <lineage>
        <taxon>Eukaryota</taxon>
        <taxon>Viridiplantae</taxon>
        <taxon>Streptophyta</taxon>
        <taxon>Embryophyta</taxon>
        <taxon>Tracheophyta</taxon>
        <taxon>Spermatophyta</taxon>
        <taxon>Magnoliopsida</taxon>
        <taxon>eudicotyledons</taxon>
        <taxon>Gunneridae</taxon>
        <taxon>Pentapetalae</taxon>
        <taxon>rosids</taxon>
        <taxon>fabids</taxon>
        <taxon>Fabales</taxon>
        <taxon>Fabaceae</taxon>
        <taxon>Papilionoideae</taxon>
        <taxon>50 kb inversion clade</taxon>
        <taxon>NPAAA clade</taxon>
        <taxon>indigoferoid/millettioid clade</taxon>
        <taxon>Phaseoleae</taxon>
        <taxon>Mucuna</taxon>
    </lineage>
</organism>
<proteinExistence type="predicted"/>
<name>A0A371EVR1_MUCPR</name>
<accession>A0A371EVR1</accession>
<dbReference type="AlphaFoldDB" id="A0A371EVR1"/>
<keyword evidence="2" id="KW-1185">Reference proteome</keyword>
<dbReference type="Proteomes" id="UP000257109">
    <property type="component" value="Unassembled WGS sequence"/>
</dbReference>
<feature type="non-terminal residue" evidence="1">
    <location>
        <position position="1"/>
    </location>
</feature>
<gene>
    <name evidence="1" type="ORF">CR513_50730</name>
</gene>
<reference evidence="1" key="1">
    <citation type="submission" date="2018-05" db="EMBL/GenBank/DDBJ databases">
        <title>Draft genome of Mucuna pruriens seed.</title>
        <authorList>
            <person name="Nnadi N.E."/>
            <person name="Vos R."/>
            <person name="Hasami M.H."/>
            <person name="Devisetty U.K."/>
            <person name="Aguiy J.C."/>
        </authorList>
    </citation>
    <scope>NUCLEOTIDE SEQUENCE [LARGE SCALE GENOMIC DNA]</scope>
    <source>
        <strain evidence="1">JCA_2017</strain>
    </source>
</reference>
<protein>
    <submittedName>
        <fullName evidence="1">Uncharacterized protein</fullName>
    </submittedName>
</protein>